<name>A0ABT7EXW2_9RHOB</name>
<gene>
    <name evidence="3" type="ORF">QO033_05820</name>
</gene>
<dbReference type="PROSITE" id="PS00330">
    <property type="entry name" value="HEMOLYSIN_CALCIUM"/>
    <property type="match status" value="4"/>
</dbReference>
<dbReference type="PANTHER" id="PTHR38340:SF1">
    <property type="entry name" value="S-LAYER PROTEIN"/>
    <property type="match status" value="1"/>
</dbReference>
<dbReference type="PANTHER" id="PTHR38340">
    <property type="entry name" value="S-LAYER PROTEIN"/>
    <property type="match status" value="1"/>
</dbReference>
<evidence type="ECO:0000313" key="3">
    <source>
        <dbReference type="EMBL" id="MDK3017184.1"/>
    </source>
</evidence>
<dbReference type="InterPro" id="IPR011049">
    <property type="entry name" value="Serralysin-like_metalloprot_C"/>
</dbReference>
<dbReference type="InterPro" id="IPR050557">
    <property type="entry name" value="RTX_toxin/Mannuronan_C5-epim"/>
</dbReference>
<evidence type="ECO:0008006" key="5">
    <source>
        <dbReference type="Google" id="ProtNLM"/>
    </source>
</evidence>
<sequence length="402" mass="41056">MDFFVKGPLDRVITGTAEEDRLVYTLVSGAGGVLLETPVPSAGGGYSGVFQTAEGENTSFTGIEVFKFSDLVGGDDIITTAAGDDVLLGRGGNDVLNGNAGYDNLIGGTGNDKIYGGLDGDTLDGGNGFDKLFGEDGHDSLYGGKGNDRIYGGADNDFIDGGAGDDRLFGGSGDDFIIADSGDDLVDAGLGDDQVEISFDGVKTVDGGNGHDFLMLFHFPAVPVEMTLTFNLGTGVFTAADAVISASSATGFEDFAFQGEIDIKVIGTAGANQLFGSAGDDLLRGNNGKDALFGEDGDDTLQGGNKADALDGGYGDDTLTGGGGQDSFTFYSGHDLITDFTDDIDTIVLHSSLFAEGTTVEDVVAAADVIDGNTVIGVDGDTSLTISGLTDTSLLLNDMILV</sequence>
<keyword evidence="4" id="KW-1185">Reference proteome</keyword>
<evidence type="ECO:0000256" key="2">
    <source>
        <dbReference type="ARBA" id="ARBA00022525"/>
    </source>
</evidence>
<dbReference type="Proteomes" id="UP001243757">
    <property type="component" value="Unassembled WGS sequence"/>
</dbReference>
<organism evidence="3 4">
    <name type="scientific">Pseudodonghicola flavimaris</name>
    <dbReference type="NCBI Taxonomy" id="3050036"/>
    <lineage>
        <taxon>Bacteria</taxon>
        <taxon>Pseudomonadati</taxon>
        <taxon>Pseudomonadota</taxon>
        <taxon>Alphaproteobacteria</taxon>
        <taxon>Rhodobacterales</taxon>
        <taxon>Paracoccaceae</taxon>
        <taxon>Pseudodonghicola</taxon>
    </lineage>
</organism>
<protein>
    <recommendedName>
        <fullName evidence="5">Calcium-binding protein</fullName>
    </recommendedName>
</protein>
<comment type="subcellular location">
    <subcellularLocation>
        <location evidence="1">Secreted</location>
    </subcellularLocation>
</comment>
<proteinExistence type="predicted"/>
<keyword evidence="2" id="KW-0964">Secreted</keyword>
<dbReference type="SUPFAM" id="SSF51120">
    <property type="entry name" value="beta-Roll"/>
    <property type="match status" value="2"/>
</dbReference>
<dbReference type="PRINTS" id="PR00313">
    <property type="entry name" value="CABNDNGRPT"/>
</dbReference>
<dbReference type="Pfam" id="PF00353">
    <property type="entry name" value="HemolysinCabind"/>
    <property type="match status" value="4"/>
</dbReference>
<dbReference type="RefSeq" id="WP_284480002.1">
    <property type="nucleotide sequence ID" value="NZ_JASNJD010000003.1"/>
</dbReference>
<dbReference type="InterPro" id="IPR001343">
    <property type="entry name" value="Hemolysn_Ca-bd"/>
</dbReference>
<evidence type="ECO:0000256" key="1">
    <source>
        <dbReference type="ARBA" id="ARBA00004613"/>
    </source>
</evidence>
<dbReference type="Gene3D" id="2.150.10.10">
    <property type="entry name" value="Serralysin-like metalloprotease, C-terminal"/>
    <property type="match status" value="2"/>
</dbReference>
<evidence type="ECO:0000313" key="4">
    <source>
        <dbReference type="Proteomes" id="UP001243757"/>
    </source>
</evidence>
<dbReference type="EMBL" id="JASNJD010000003">
    <property type="protein sequence ID" value="MDK3017184.1"/>
    <property type="molecule type" value="Genomic_DNA"/>
</dbReference>
<comment type="caution">
    <text evidence="3">The sequence shown here is derived from an EMBL/GenBank/DDBJ whole genome shotgun (WGS) entry which is preliminary data.</text>
</comment>
<accession>A0ABT7EXW2</accession>
<reference evidence="3 4" key="1">
    <citation type="submission" date="2023-05" db="EMBL/GenBank/DDBJ databases">
        <title>Pseudodonghicola sp. nov.</title>
        <authorList>
            <person name="Huang J."/>
        </authorList>
    </citation>
    <scope>NUCLEOTIDE SEQUENCE [LARGE SCALE GENOMIC DNA]</scope>
    <source>
        <strain evidence="3 4">IC7</strain>
    </source>
</reference>
<dbReference type="InterPro" id="IPR018511">
    <property type="entry name" value="Hemolysin-typ_Ca-bd_CS"/>
</dbReference>